<evidence type="ECO:0000313" key="5">
    <source>
        <dbReference type="EMBL" id="TGO05373.1"/>
    </source>
</evidence>
<proteinExistence type="predicted"/>
<feature type="domain" description="Non-reducing end beta-L-arabinofuranosidase-like GH127 C-terminal" evidence="4">
    <location>
        <begin position="534"/>
        <end position="648"/>
    </location>
</feature>
<dbReference type="GO" id="GO:0016787">
    <property type="term" value="F:hydrolase activity"/>
    <property type="evidence" value="ECO:0007669"/>
    <property type="project" value="UniProtKB-KW"/>
</dbReference>
<feature type="region of interest" description="Disordered" evidence="1">
    <location>
        <begin position="589"/>
        <end position="623"/>
    </location>
</feature>
<reference evidence="5 6" key="1">
    <citation type="submission" date="2018-11" db="EMBL/GenBank/DDBJ databases">
        <title>Complete genome sequencing of the Actinobacteria Serinibacter sp. K3-2.</title>
        <authorList>
            <person name="Rakitin A.L."/>
            <person name="Beletsky A.V."/>
            <person name="Mardanov A.V."/>
            <person name="Ravin N.V."/>
            <person name="Gromova A.S."/>
            <person name="Filippova S.N."/>
            <person name="Gal'Chenko V.F."/>
        </authorList>
    </citation>
    <scope>NUCLEOTIDE SEQUENCE [LARGE SCALE GENOMIC DNA]</scope>
    <source>
        <strain evidence="5 6">K3-2</strain>
    </source>
</reference>
<organism evidence="5 6">
    <name type="scientific">Serinibacter arcticus</name>
    <dbReference type="NCBI Taxonomy" id="1655435"/>
    <lineage>
        <taxon>Bacteria</taxon>
        <taxon>Bacillati</taxon>
        <taxon>Actinomycetota</taxon>
        <taxon>Actinomycetes</taxon>
        <taxon>Micrococcales</taxon>
        <taxon>Beutenbergiaceae</taxon>
        <taxon>Serinibacter</taxon>
    </lineage>
</organism>
<dbReference type="OrthoDB" id="9757939at2"/>
<name>A0A4Z1E4H1_9MICO</name>
<dbReference type="InterPro" id="IPR012878">
    <property type="entry name" value="Beta-AFase-like_GH127_cat"/>
</dbReference>
<dbReference type="EMBL" id="RHPJ01000002">
    <property type="protein sequence ID" value="TGO05373.1"/>
    <property type="molecule type" value="Genomic_DNA"/>
</dbReference>
<dbReference type="InterPro" id="IPR049049">
    <property type="entry name" value="Beta-AFase-like_GH127_C"/>
</dbReference>
<keyword evidence="5" id="KW-0378">Hydrolase</keyword>
<evidence type="ECO:0000259" key="2">
    <source>
        <dbReference type="Pfam" id="PF07944"/>
    </source>
</evidence>
<feature type="compositionally biased region" description="Low complexity" evidence="1">
    <location>
        <begin position="1"/>
        <end position="19"/>
    </location>
</feature>
<gene>
    <name evidence="5" type="ORF">SERN_1377</name>
</gene>
<evidence type="ECO:0000256" key="1">
    <source>
        <dbReference type="SAM" id="MobiDB-lite"/>
    </source>
</evidence>
<dbReference type="SUPFAM" id="SSF48208">
    <property type="entry name" value="Six-hairpin glycosidases"/>
    <property type="match status" value="1"/>
</dbReference>
<evidence type="ECO:0000313" key="6">
    <source>
        <dbReference type="Proteomes" id="UP000297318"/>
    </source>
</evidence>
<feature type="domain" description="Non-reducing end beta-L-arabinofuranosidase-like GH127 catalytic" evidence="2">
    <location>
        <begin position="36"/>
        <end position="427"/>
    </location>
</feature>
<evidence type="ECO:0000259" key="3">
    <source>
        <dbReference type="Pfam" id="PF20736"/>
    </source>
</evidence>
<dbReference type="InterPro" id="IPR049174">
    <property type="entry name" value="Beta-AFase-like"/>
</dbReference>
<keyword evidence="6" id="KW-1185">Reference proteome</keyword>
<dbReference type="Proteomes" id="UP000297318">
    <property type="component" value="Unassembled WGS sequence"/>
</dbReference>
<feature type="compositionally biased region" description="Basic and acidic residues" evidence="1">
    <location>
        <begin position="589"/>
        <end position="604"/>
    </location>
</feature>
<dbReference type="InterPro" id="IPR049046">
    <property type="entry name" value="Beta-AFase-like_GH127_middle"/>
</dbReference>
<dbReference type="RefSeq" id="WP_135849387.1">
    <property type="nucleotide sequence ID" value="NZ_RHPJ01000002.1"/>
</dbReference>
<feature type="domain" description="Non-reducing end beta-L-arabinofuranosidase-like GH127 middle" evidence="3">
    <location>
        <begin position="438"/>
        <end position="531"/>
    </location>
</feature>
<dbReference type="AlphaFoldDB" id="A0A4Z1E4H1"/>
<dbReference type="InterPro" id="IPR008928">
    <property type="entry name" value="6-hairpin_glycosidase_sf"/>
</dbReference>
<feature type="region of interest" description="Disordered" evidence="1">
    <location>
        <begin position="1"/>
        <end position="29"/>
    </location>
</feature>
<evidence type="ECO:0000259" key="4">
    <source>
        <dbReference type="Pfam" id="PF20737"/>
    </source>
</evidence>
<dbReference type="GO" id="GO:0005975">
    <property type="term" value="P:carbohydrate metabolic process"/>
    <property type="evidence" value="ECO:0007669"/>
    <property type="project" value="InterPro"/>
</dbReference>
<sequence>MTSASTTSTAPRTGAAARPVDPPGPRRGLGVGEYTLAGGFWGRRQQVNAAASIEHCHAWMERLGWLANFDAVAHATTSDRTPRGWQFADSEVYKLLEAIAWQLGHAPTPELEERYDDLVTRVIAAQDEDGYLNTRFGHVGQLPRYGDLEQGHELYCTGHLLQAAVARVRTRGEDALVGAARRAADQVCEEFGPQGRAGLCGHPEIETALAELGRALGEPRYVDQAALFVERRGHGTLRPIPLLSPAYFQDDVPVREAGTWSGHAVRALYLAAGAVDVAAERGDGDLLDAVARQWDAVVGRRTYLTGGMGSRHQDEGFGEDFELPADRAYCETCAGVGAVMVSWRLYLQTGDVRYAELIERVLFNVVAVSPRSDGRAFFYSNPLHQRTAGSDVEADAENPRAEGGVRAPWFDVSCCPTNVARTLASWQTYAVGLEPDGVTLLQYAAGEIDVDLEQGVLRLRVETDYPDAPTITVTVLEAPPAAGALRLRVPQWCGTATLGRDGTATHRVEPGLAVALETMAAGATVTLTLPLDPRLTWPDPRIDAVRGTVAVEVGPLVHCLESVELPPHLDLDRVQVDAVAGVRRGADGGDVEVRLTQPDRRDESGDGPAMPYLSSSPRSASGPADWIRLTPYHQWAERGPTAMRVFLPVRPST</sequence>
<dbReference type="PANTHER" id="PTHR43465">
    <property type="entry name" value="DUF1680 DOMAIN PROTEIN (AFU_ORTHOLOGUE AFUA_1G08910)"/>
    <property type="match status" value="1"/>
</dbReference>
<protein>
    <submittedName>
        <fullName evidence="5">Putative glycosyl hydrolase (DUF1680)</fullName>
    </submittedName>
</protein>
<comment type="caution">
    <text evidence="5">The sequence shown here is derived from an EMBL/GenBank/DDBJ whole genome shotgun (WGS) entry which is preliminary data.</text>
</comment>
<dbReference type="Pfam" id="PF20737">
    <property type="entry name" value="Glyco_hydro127C"/>
    <property type="match status" value="1"/>
</dbReference>
<dbReference type="PANTHER" id="PTHR43465:SF2">
    <property type="entry name" value="DUF1680 DOMAIN PROTEIN (AFU_ORTHOLOGUE AFUA_1G08910)"/>
    <property type="match status" value="1"/>
</dbReference>
<dbReference type="Pfam" id="PF07944">
    <property type="entry name" value="Beta-AFase-like_GH127_cat"/>
    <property type="match status" value="1"/>
</dbReference>
<dbReference type="Pfam" id="PF20736">
    <property type="entry name" value="Glyco_hydro127M"/>
    <property type="match status" value="1"/>
</dbReference>
<accession>A0A4Z1E4H1</accession>